<keyword evidence="3" id="KW-1185">Reference proteome</keyword>
<evidence type="ECO:0000256" key="1">
    <source>
        <dbReference type="SAM" id="MobiDB-lite"/>
    </source>
</evidence>
<reference evidence="2" key="2">
    <citation type="journal article" date="2023" name="Microbiol Resour">
        <title>Decontamination and Annotation of the Draft Genome Sequence of the Oomycete Lagenidium giganteum ARSEF 373.</title>
        <authorList>
            <person name="Morgan W.R."/>
            <person name="Tartar A."/>
        </authorList>
    </citation>
    <scope>NUCLEOTIDE SEQUENCE</scope>
    <source>
        <strain evidence="2">ARSEF 373</strain>
    </source>
</reference>
<dbReference type="Proteomes" id="UP001146120">
    <property type="component" value="Unassembled WGS sequence"/>
</dbReference>
<protein>
    <submittedName>
        <fullName evidence="2">Uncharacterized protein</fullName>
    </submittedName>
</protein>
<evidence type="ECO:0000313" key="2">
    <source>
        <dbReference type="EMBL" id="DAZ97651.1"/>
    </source>
</evidence>
<feature type="compositionally biased region" description="Basic residues" evidence="1">
    <location>
        <begin position="39"/>
        <end position="53"/>
    </location>
</feature>
<dbReference type="AlphaFoldDB" id="A0AAV2YTP4"/>
<reference evidence="2" key="1">
    <citation type="submission" date="2022-11" db="EMBL/GenBank/DDBJ databases">
        <authorList>
            <person name="Morgan W.R."/>
            <person name="Tartar A."/>
        </authorList>
    </citation>
    <scope>NUCLEOTIDE SEQUENCE</scope>
    <source>
        <strain evidence="2">ARSEF 373</strain>
    </source>
</reference>
<evidence type="ECO:0000313" key="3">
    <source>
        <dbReference type="Proteomes" id="UP001146120"/>
    </source>
</evidence>
<comment type="caution">
    <text evidence="2">The sequence shown here is derived from an EMBL/GenBank/DDBJ whole genome shotgun (WGS) entry which is preliminary data.</text>
</comment>
<sequence length="116" mass="13302">MSMTHREAEADEIVLHDLIVQRATQQQYFHRLQTEIKHGPGKLPKKDKNRKGKGGGDRDRKPVPPTAKKPAPRNGCWICKQEQWLKVCPNATAEEKAAPIRQMEEKKKSLTTRSHK</sequence>
<accession>A0AAV2YTP4</accession>
<proteinExistence type="predicted"/>
<feature type="compositionally biased region" description="Basic and acidic residues" evidence="1">
    <location>
        <begin position="93"/>
        <end position="108"/>
    </location>
</feature>
<dbReference type="EMBL" id="DAKRPA010000129">
    <property type="protein sequence ID" value="DAZ97651.1"/>
    <property type="molecule type" value="Genomic_DNA"/>
</dbReference>
<name>A0AAV2YTP4_9STRA</name>
<gene>
    <name evidence="2" type="ORF">N0F65_003969</name>
</gene>
<feature type="region of interest" description="Disordered" evidence="1">
    <location>
        <begin position="32"/>
        <end position="74"/>
    </location>
</feature>
<organism evidence="2 3">
    <name type="scientific">Lagenidium giganteum</name>
    <dbReference type="NCBI Taxonomy" id="4803"/>
    <lineage>
        <taxon>Eukaryota</taxon>
        <taxon>Sar</taxon>
        <taxon>Stramenopiles</taxon>
        <taxon>Oomycota</taxon>
        <taxon>Peronosporomycetes</taxon>
        <taxon>Pythiales</taxon>
        <taxon>Pythiaceae</taxon>
    </lineage>
</organism>
<feature type="region of interest" description="Disordered" evidence="1">
    <location>
        <begin position="92"/>
        <end position="116"/>
    </location>
</feature>